<organism evidence="1">
    <name type="scientific">Spongospora subterranea</name>
    <dbReference type="NCBI Taxonomy" id="70186"/>
    <lineage>
        <taxon>Eukaryota</taxon>
        <taxon>Sar</taxon>
        <taxon>Rhizaria</taxon>
        <taxon>Endomyxa</taxon>
        <taxon>Phytomyxea</taxon>
        <taxon>Plasmodiophorida</taxon>
        <taxon>Plasmodiophoridae</taxon>
        <taxon>Spongospora</taxon>
    </lineage>
</organism>
<sequence>MSCPFIRKVRLCSVRLGVSRHYVHYLSCDGKILKGSRIAISAACKEAFGSRVSRNRFERMAKLEAVELAIDRQKISIIEVTAVKKFLHSSENTATPARKHLMVHPSPSPFHSVYPLPRSVPLA</sequence>
<protein>
    <submittedName>
        <fullName evidence="1">Uncharacterized protein</fullName>
    </submittedName>
</protein>
<proteinExistence type="predicted"/>
<evidence type="ECO:0000313" key="1">
    <source>
        <dbReference type="EMBL" id="CRZ04421.1"/>
    </source>
</evidence>
<dbReference type="EMBL" id="HACM01003979">
    <property type="protein sequence ID" value="CRZ04421.1"/>
    <property type="molecule type" value="Transcribed_RNA"/>
</dbReference>
<name>A0A0H5QS72_9EUKA</name>
<dbReference type="AlphaFoldDB" id="A0A0H5QS72"/>
<accession>A0A0H5QS72</accession>
<reference evidence="1" key="1">
    <citation type="submission" date="2015-04" db="EMBL/GenBank/DDBJ databases">
        <title>The genome sequence of the plant pathogenic Rhizarian Plasmodiophora brassicae reveals insights in its biotrophic life cycle and the origin of chitin synthesis.</title>
        <authorList>
            <person name="Schwelm A."/>
            <person name="Fogelqvist J."/>
            <person name="Knaust A."/>
            <person name="Julke S."/>
            <person name="Lilja T."/>
            <person name="Dhandapani V."/>
            <person name="Bonilla-Rosso G."/>
            <person name="Karlsson M."/>
            <person name="Shevchenko A."/>
            <person name="Choi S.R."/>
            <person name="Kim H.G."/>
            <person name="Park J.Y."/>
            <person name="Lim Y.P."/>
            <person name="Ludwig-Muller J."/>
            <person name="Dixelius C."/>
        </authorList>
    </citation>
    <scope>NUCLEOTIDE SEQUENCE</scope>
    <source>
        <tissue evidence="1">Potato root galls</tissue>
    </source>
</reference>